<comment type="subcellular location">
    <subcellularLocation>
        <location evidence="4">Cell outer membrane</location>
        <topology evidence="4">Lipid-anchor</topology>
    </subcellularLocation>
</comment>
<keyword evidence="3 4" id="KW-0998">Cell outer membrane</keyword>
<dbReference type="Gene3D" id="3.30.530.50">
    <property type="match status" value="1"/>
</dbReference>
<dbReference type="InterPro" id="IPR042268">
    <property type="entry name" value="BamC_C"/>
</dbReference>
<comment type="similarity">
    <text evidence="4">Belongs to the BamC family.</text>
</comment>
<dbReference type="OrthoDB" id="5686855at2"/>
<dbReference type="GO" id="GO:0009279">
    <property type="term" value="C:cell outer membrane"/>
    <property type="evidence" value="ECO:0007669"/>
    <property type="project" value="UniProtKB-SubCell"/>
</dbReference>
<dbReference type="KEGG" id="vta:A2284"/>
<dbReference type="GO" id="GO:0051205">
    <property type="term" value="P:protein insertion into membrane"/>
    <property type="evidence" value="ECO:0007669"/>
    <property type="project" value="UniProtKB-UniRule"/>
</dbReference>
<proteinExistence type="inferred from homology"/>
<evidence type="ECO:0000313" key="5">
    <source>
        <dbReference type="EMBL" id="SON50263.1"/>
    </source>
</evidence>
<dbReference type="InterPro" id="IPR014524">
    <property type="entry name" value="BamC"/>
</dbReference>
<dbReference type="PIRSF" id="PIRSF026343">
    <property type="entry name" value="NlpB"/>
    <property type="match status" value="1"/>
</dbReference>
<keyword evidence="2 4" id="KW-0472">Membrane</keyword>
<gene>
    <name evidence="4 5" type="primary">bamC</name>
    <name evidence="5" type="ORF">VTAP4600_A2284</name>
</gene>
<evidence type="ECO:0000256" key="2">
    <source>
        <dbReference type="ARBA" id="ARBA00023136"/>
    </source>
</evidence>
<evidence type="ECO:0000313" key="6">
    <source>
        <dbReference type="Proteomes" id="UP000235828"/>
    </source>
</evidence>
<dbReference type="Gene3D" id="3.30.310.170">
    <property type="entry name" value="Outer membrane protein assembly factor BamC"/>
    <property type="match status" value="1"/>
</dbReference>
<dbReference type="PROSITE" id="PS51257">
    <property type="entry name" value="PROKAR_LIPOPROTEIN"/>
    <property type="match status" value="1"/>
</dbReference>
<keyword evidence="6" id="KW-1185">Reference proteome</keyword>
<reference evidence="5 6" key="1">
    <citation type="submission" date="2017-10" db="EMBL/GenBank/DDBJ databases">
        <authorList>
            <person name="Banno H."/>
            <person name="Chua N.-H."/>
        </authorList>
    </citation>
    <scope>NUCLEOTIDE SEQUENCE [LARGE SCALE GENOMIC DNA]</scope>
    <source>
        <strain evidence="5">Vibrio tapetis CECT4600</strain>
    </source>
</reference>
<dbReference type="Pfam" id="PF06804">
    <property type="entry name" value="Lipoprotein_18"/>
    <property type="match status" value="1"/>
</dbReference>
<dbReference type="InterPro" id="IPR010653">
    <property type="entry name" value="NlpB/DapX"/>
</dbReference>
<sequence>MKLSAQLVTGSLAVFVLSACSSDPSDRRQAKDDFSYLETPSLQQMVLPEEATPQFYPDFDIPSGDFHGELGKAVDIRPPQQVLSLIPGARTELKDGLITLWLVKKEESDKVWQTTLAMIDHHNTGVRTQTDSLIETDWVTWNSEDEDVELGSRYKIERFEANRRFGYKIELIDWREGNKVVPVSTANRARYNTLMTNLVMSAYDQNLRFEAEKRAEELVKHIPISMGKDRSGLPVIIARTPYDVLWRLMPDILPKMGFEVEERNQSQGVIKVKYAEPNDEFWQSVGVKPFDMGGSKFEFLMGDLDNRTSVNITNSSGKPVNEEVLAEMVPVIATLIDRNAEK</sequence>
<dbReference type="EMBL" id="LT960611">
    <property type="protein sequence ID" value="SON50263.1"/>
    <property type="molecule type" value="Genomic_DNA"/>
</dbReference>
<dbReference type="GO" id="GO:0043165">
    <property type="term" value="P:Gram-negative-bacterium-type cell outer membrane assembly"/>
    <property type="evidence" value="ECO:0007669"/>
    <property type="project" value="UniProtKB-UniRule"/>
</dbReference>
<name>A0A2N8ZEC5_9VIBR</name>
<keyword evidence="4" id="KW-0449">Lipoprotein</keyword>
<protein>
    <recommendedName>
        <fullName evidence="4">Outer membrane protein assembly factor BamC</fullName>
    </recommendedName>
</protein>
<dbReference type="Proteomes" id="UP000235828">
    <property type="component" value="Chromosome A"/>
</dbReference>
<evidence type="ECO:0000256" key="4">
    <source>
        <dbReference type="HAMAP-Rule" id="MF_00924"/>
    </source>
</evidence>
<comment type="subunit">
    <text evidence="4">Part of the Bam complex.</text>
</comment>
<comment type="function">
    <text evidence="4">Part of the outer membrane protein assembly complex, which is involved in assembly and insertion of beta-barrel proteins into the outer membrane.</text>
</comment>
<dbReference type="HAMAP" id="MF_00924">
    <property type="entry name" value="OM_assembly_BamC"/>
    <property type="match status" value="1"/>
</dbReference>
<dbReference type="RefSeq" id="WP_102522777.1">
    <property type="nucleotide sequence ID" value="NZ_LT960611.1"/>
</dbReference>
<accession>A0A2N8ZEC5</accession>
<evidence type="ECO:0000256" key="1">
    <source>
        <dbReference type="ARBA" id="ARBA00022729"/>
    </source>
</evidence>
<organism evidence="5 6">
    <name type="scientific">Vibrio tapetis subsp. tapetis</name>
    <dbReference type="NCBI Taxonomy" id="1671868"/>
    <lineage>
        <taxon>Bacteria</taxon>
        <taxon>Pseudomonadati</taxon>
        <taxon>Pseudomonadota</taxon>
        <taxon>Gammaproteobacteria</taxon>
        <taxon>Vibrionales</taxon>
        <taxon>Vibrionaceae</taxon>
        <taxon>Vibrio</taxon>
    </lineage>
</organism>
<dbReference type="AlphaFoldDB" id="A0A2N8ZEC5"/>
<dbReference type="NCBIfam" id="NF008674">
    <property type="entry name" value="PRK11679.1"/>
    <property type="match status" value="1"/>
</dbReference>
<keyword evidence="1 4" id="KW-0732">Signal</keyword>
<keyword evidence="4" id="KW-0564">Palmitate</keyword>
<evidence type="ECO:0000256" key="3">
    <source>
        <dbReference type="ARBA" id="ARBA00023237"/>
    </source>
</evidence>